<feature type="region of interest" description="Disordered" evidence="10">
    <location>
        <begin position="22"/>
        <end position="48"/>
    </location>
</feature>
<dbReference type="STRING" id="379532.ENSPCOP00000029739"/>
<dbReference type="Pfam" id="PF13855">
    <property type="entry name" value="LRR_8"/>
    <property type="match status" value="1"/>
</dbReference>
<accession>A0A2K6GU71</accession>
<dbReference type="GO" id="GO:0016525">
    <property type="term" value="P:negative regulation of angiogenesis"/>
    <property type="evidence" value="ECO:0007669"/>
    <property type="project" value="Ensembl"/>
</dbReference>
<dbReference type="FunFam" id="3.80.10.10:FF:000167">
    <property type="entry name" value="epiphycan"/>
    <property type="match status" value="1"/>
</dbReference>
<evidence type="ECO:0000256" key="1">
    <source>
        <dbReference type="ARBA" id="ARBA00004498"/>
    </source>
</evidence>
<dbReference type="GeneID" id="105819627"/>
<evidence type="ECO:0000256" key="11">
    <source>
        <dbReference type="SAM" id="SignalP"/>
    </source>
</evidence>
<dbReference type="AlphaFoldDB" id="A0A2K6GU71"/>
<evidence type="ECO:0000256" key="7">
    <source>
        <dbReference type="ARBA" id="ARBA00022737"/>
    </source>
</evidence>
<keyword evidence="9" id="KW-0325">Glycoprotein</keyword>
<dbReference type="SUPFAM" id="SSF52058">
    <property type="entry name" value="L domain-like"/>
    <property type="match status" value="1"/>
</dbReference>
<evidence type="ECO:0000256" key="8">
    <source>
        <dbReference type="ARBA" id="ARBA00023157"/>
    </source>
</evidence>
<dbReference type="SMART" id="SM00369">
    <property type="entry name" value="LRR_TYP"/>
    <property type="match status" value="4"/>
</dbReference>
<evidence type="ECO:0000256" key="2">
    <source>
        <dbReference type="ARBA" id="ARBA00006912"/>
    </source>
</evidence>
<evidence type="ECO:0000256" key="4">
    <source>
        <dbReference type="ARBA" id="ARBA00022530"/>
    </source>
</evidence>
<dbReference type="OMA" id="EEHKYTR"/>
<dbReference type="InterPro" id="IPR043547">
    <property type="entry name" value="Mimecan/Epiphycan/Opticin"/>
</dbReference>
<dbReference type="OrthoDB" id="676979at2759"/>
<keyword evidence="5" id="KW-0433">Leucine-rich repeat</keyword>
<feature type="chain" id="PRO_5014391921" evidence="11">
    <location>
        <begin position="20"/>
        <end position="331"/>
    </location>
</feature>
<dbReference type="Gene3D" id="3.80.10.10">
    <property type="entry name" value="Ribonuclease Inhibitor"/>
    <property type="match status" value="1"/>
</dbReference>
<evidence type="ECO:0000313" key="12">
    <source>
        <dbReference type="Ensembl" id="ENSPCOP00000029739.1"/>
    </source>
</evidence>
<evidence type="ECO:0000256" key="9">
    <source>
        <dbReference type="ARBA" id="ARBA00023180"/>
    </source>
</evidence>
<dbReference type="GeneTree" id="ENSGT00940000154248"/>
<dbReference type="GO" id="GO:0061975">
    <property type="term" value="P:articular cartilage development"/>
    <property type="evidence" value="ECO:0007669"/>
    <property type="project" value="TreeGrafter"/>
</dbReference>
<evidence type="ECO:0000313" key="13">
    <source>
        <dbReference type="Proteomes" id="UP000233160"/>
    </source>
</evidence>
<dbReference type="GO" id="GO:0031012">
    <property type="term" value="C:extracellular matrix"/>
    <property type="evidence" value="ECO:0007669"/>
    <property type="project" value="Ensembl"/>
</dbReference>
<evidence type="ECO:0000256" key="5">
    <source>
        <dbReference type="ARBA" id="ARBA00022614"/>
    </source>
</evidence>
<evidence type="ECO:0000256" key="3">
    <source>
        <dbReference type="ARBA" id="ARBA00022525"/>
    </source>
</evidence>
<dbReference type="Ensembl" id="ENSPCOT00000040684.1">
    <property type="protein sequence ID" value="ENSPCOP00000029739.1"/>
    <property type="gene ID" value="ENSPCOG00000027576.1"/>
</dbReference>
<dbReference type="PANTHER" id="PTHR46269">
    <property type="entry name" value="EPIPHYCAN-RELATED"/>
    <property type="match status" value="1"/>
</dbReference>
<dbReference type="KEGG" id="pcoq:105819627"/>
<dbReference type="InterPro" id="IPR001611">
    <property type="entry name" value="Leu-rich_rpt"/>
</dbReference>
<dbReference type="SMART" id="SM00365">
    <property type="entry name" value="LRR_SD22"/>
    <property type="match status" value="2"/>
</dbReference>
<proteinExistence type="inferred from homology"/>
<gene>
    <name evidence="12" type="primary">OPTC</name>
</gene>
<keyword evidence="8" id="KW-1015">Disulfide bond</keyword>
<dbReference type="CTD" id="26254"/>
<dbReference type="GO" id="GO:0001525">
    <property type="term" value="P:angiogenesis"/>
    <property type="evidence" value="ECO:0007669"/>
    <property type="project" value="Ensembl"/>
</dbReference>
<keyword evidence="4" id="KW-0272">Extracellular matrix</keyword>
<dbReference type="RefSeq" id="XP_012511367.1">
    <property type="nucleotide sequence ID" value="XM_012655913.1"/>
</dbReference>
<evidence type="ECO:0000256" key="10">
    <source>
        <dbReference type="SAM" id="MobiDB-lite"/>
    </source>
</evidence>
<keyword evidence="3" id="KW-0964">Secreted</keyword>
<dbReference type="InterPro" id="IPR003591">
    <property type="entry name" value="Leu-rich_rpt_typical-subtyp"/>
</dbReference>
<feature type="signal peptide" evidence="11">
    <location>
        <begin position="1"/>
        <end position="19"/>
    </location>
</feature>
<keyword evidence="7" id="KW-0677">Repeat</keyword>
<sequence length="331" mass="36900">MRLLAFLGLLALVLREAGTASLPKEGRKRREEQTPREEDSYAALPVGNNVPNPDNYGDVIDLSNYEELTDYGEQLLEIKVTSLAPPTRVSATKSSMPARTSSANPMMTRPTTLGLSGFLANHDLPTCLVCVCLGSSVYCDDIDLEDIPPLPWTTVYLYARFNRISHVRAGDFEGLTKLKRIDLSSNSISSIDNDAFRMLSALQHLILPGNKLAALPVLPGGIEFLDVRLNRLRSSGIHPGAFRAMKKLQFLFLADNLLESVPGPFPLSLRSLHLQNNRIETMQRDTFCDPEEHKHTRRQLEDIRLDGNPINLSLFPSAYFCLPRLPVGRFT</sequence>
<feature type="compositionally biased region" description="Basic and acidic residues" evidence="10">
    <location>
        <begin position="24"/>
        <end position="39"/>
    </location>
</feature>
<dbReference type="PROSITE" id="PS51450">
    <property type="entry name" value="LRR"/>
    <property type="match status" value="2"/>
</dbReference>
<dbReference type="InterPro" id="IPR032675">
    <property type="entry name" value="LRR_dom_sf"/>
</dbReference>
<reference evidence="12" key="2">
    <citation type="submission" date="2025-09" db="UniProtKB">
        <authorList>
            <consortium name="Ensembl"/>
        </authorList>
    </citation>
    <scope>IDENTIFICATION</scope>
</reference>
<comment type="subcellular location">
    <subcellularLocation>
        <location evidence="1">Secreted</location>
        <location evidence="1">Extracellular space</location>
        <location evidence="1">Extracellular matrix</location>
    </subcellularLocation>
</comment>
<reference evidence="12" key="1">
    <citation type="submission" date="2025-08" db="UniProtKB">
        <authorList>
            <consortium name="Ensembl"/>
        </authorList>
    </citation>
    <scope>IDENTIFICATION</scope>
</reference>
<organism evidence="12 13">
    <name type="scientific">Propithecus coquereli</name>
    <name type="common">Coquerel's sifaka</name>
    <name type="synonym">Propithecus verreauxi coquereli</name>
    <dbReference type="NCBI Taxonomy" id="379532"/>
    <lineage>
        <taxon>Eukaryota</taxon>
        <taxon>Metazoa</taxon>
        <taxon>Chordata</taxon>
        <taxon>Craniata</taxon>
        <taxon>Vertebrata</taxon>
        <taxon>Euteleostomi</taxon>
        <taxon>Mammalia</taxon>
        <taxon>Eutheria</taxon>
        <taxon>Euarchontoglires</taxon>
        <taxon>Primates</taxon>
        <taxon>Strepsirrhini</taxon>
        <taxon>Lemuriformes</taxon>
        <taxon>Indriidae</taxon>
        <taxon>Propithecus</taxon>
    </lineage>
</organism>
<comment type="similarity">
    <text evidence="2">Belongs to the small leucine-rich proteoglycan (SLRP) family. SLRP class III subfamily.</text>
</comment>
<dbReference type="Proteomes" id="UP000233160">
    <property type="component" value="Unassembled WGS sequence"/>
</dbReference>
<dbReference type="GO" id="GO:0060348">
    <property type="term" value="P:bone development"/>
    <property type="evidence" value="ECO:0007669"/>
    <property type="project" value="TreeGrafter"/>
</dbReference>
<name>A0A2K6GU71_PROCO</name>
<protein>
    <submittedName>
        <fullName evidence="12">Opticin</fullName>
    </submittedName>
</protein>
<evidence type="ECO:0000256" key="6">
    <source>
        <dbReference type="ARBA" id="ARBA00022729"/>
    </source>
</evidence>
<dbReference type="GO" id="GO:0030199">
    <property type="term" value="P:collagen fibril organization"/>
    <property type="evidence" value="ECO:0007669"/>
    <property type="project" value="Ensembl"/>
</dbReference>
<dbReference type="GO" id="GO:0005615">
    <property type="term" value="C:extracellular space"/>
    <property type="evidence" value="ECO:0007669"/>
    <property type="project" value="TreeGrafter"/>
</dbReference>
<dbReference type="PANTHER" id="PTHR46269:SF4">
    <property type="entry name" value="OPTICIN"/>
    <property type="match status" value="1"/>
</dbReference>
<keyword evidence="6 11" id="KW-0732">Signal</keyword>
<keyword evidence="13" id="KW-1185">Reference proteome</keyword>